<name>A0A249P777_9HYPH</name>
<proteinExistence type="predicted"/>
<evidence type="ECO:0000313" key="2">
    <source>
        <dbReference type="Proteomes" id="UP000217211"/>
    </source>
</evidence>
<sequence>MVMEMTGEERIAASRETVWRGLNDPDILKRCIPGCQSLEMKSPTELAAIVKVKIGPVSATFNGHVTLSNLNPPLSYRISGEGKGGMAGFAKGGADVTLNEENDETVLRYDVKAEVGGKLAQLGSRLIDSTAKKLAQQFFTNLNVAVSDPSEAAG</sequence>
<reference evidence="1 2" key="1">
    <citation type="submission" date="2017-08" db="EMBL/GenBank/DDBJ databases">
        <title>Multipartite genome sequences of Sinorhizobium species nodulating soybeans.</title>
        <authorList>
            <person name="Tian C.F."/>
        </authorList>
    </citation>
    <scope>NUCLEOTIDE SEQUENCE [LARGE SCALE GENOMIC DNA]</scope>
    <source>
        <strain evidence="1 2">CCBAU 05684</strain>
    </source>
</reference>
<accession>A0A249P777</accession>
<dbReference type="AlphaFoldDB" id="A0A249P777"/>
<dbReference type="STRING" id="716928.GCA_000261485_01744"/>
<dbReference type="CDD" id="cd05018">
    <property type="entry name" value="CoxG"/>
    <property type="match status" value="1"/>
</dbReference>
<dbReference type="Proteomes" id="UP000217211">
    <property type="component" value="Chromosome"/>
</dbReference>
<dbReference type="PANTHER" id="PTHR38588:SF1">
    <property type="entry name" value="BLL0334 PROTEIN"/>
    <property type="match status" value="1"/>
</dbReference>
<dbReference type="SUPFAM" id="SSF55961">
    <property type="entry name" value="Bet v1-like"/>
    <property type="match status" value="1"/>
</dbReference>
<dbReference type="InterPro" id="IPR010419">
    <property type="entry name" value="CO_DH_gsu"/>
</dbReference>
<dbReference type="EMBL" id="CP023067">
    <property type="protein sequence ID" value="ASY61494.1"/>
    <property type="molecule type" value="Genomic_DNA"/>
</dbReference>
<gene>
    <name evidence="1" type="ORF">SJ05684_c00210</name>
</gene>
<dbReference type="KEGG" id="esj:SJ05684_c00210"/>
<dbReference type="PANTHER" id="PTHR38588">
    <property type="entry name" value="BLL0334 PROTEIN"/>
    <property type="match status" value="1"/>
</dbReference>
<dbReference type="InterPro" id="IPR023393">
    <property type="entry name" value="START-like_dom_sf"/>
</dbReference>
<dbReference type="Pfam" id="PF06240">
    <property type="entry name" value="COXG"/>
    <property type="match status" value="1"/>
</dbReference>
<protein>
    <submittedName>
        <fullName evidence="1">Carbon monoxide dehydrogenase G protein</fullName>
    </submittedName>
</protein>
<keyword evidence="2" id="KW-1185">Reference proteome</keyword>
<dbReference type="eggNOG" id="COG3427">
    <property type="taxonomic scope" value="Bacteria"/>
</dbReference>
<evidence type="ECO:0000313" key="1">
    <source>
        <dbReference type="EMBL" id="ASY61494.1"/>
    </source>
</evidence>
<organism evidence="1 2">
    <name type="scientific">Sinorhizobium sojae CCBAU 05684</name>
    <dbReference type="NCBI Taxonomy" id="716928"/>
    <lineage>
        <taxon>Bacteria</taxon>
        <taxon>Pseudomonadati</taxon>
        <taxon>Pseudomonadota</taxon>
        <taxon>Alphaproteobacteria</taxon>
        <taxon>Hyphomicrobiales</taxon>
        <taxon>Rhizobiaceae</taxon>
        <taxon>Sinorhizobium/Ensifer group</taxon>
        <taxon>Sinorhizobium</taxon>
    </lineage>
</organism>
<dbReference type="Gene3D" id="3.30.530.20">
    <property type="match status" value="1"/>
</dbReference>